<name>A0A815B9J9_9BILA</name>
<evidence type="ECO:0000259" key="1">
    <source>
        <dbReference type="PROSITE" id="PS50234"/>
    </source>
</evidence>
<evidence type="ECO:0000313" key="3">
    <source>
        <dbReference type="EMBL" id="CAF1267448.1"/>
    </source>
</evidence>
<evidence type="ECO:0000259" key="2">
    <source>
        <dbReference type="PROSITE" id="PS51468"/>
    </source>
</evidence>
<gene>
    <name evidence="3" type="ORF">ZHD862_LOCUS26228</name>
</gene>
<protein>
    <submittedName>
        <fullName evidence="3">Uncharacterized protein</fullName>
    </submittedName>
</protein>
<evidence type="ECO:0000313" key="4">
    <source>
        <dbReference type="Proteomes" id="UP000663864"/>
    </source>
</evidence>
<dbReference type="AlphaFoldDB" id="A0A815B9J9"/>
<dbReference type="InterPro" id="IPR013694">
    <property type="entry name" value="VIT"/>
</dbReference>
<dbReference type="PANTHER" id="PTHR45737:SF6">
    <property type="entry name" value="VON WILLEBRAND FACTOR A DOMAIN-CONTAINING PROTEIN 5A"/>
    <property type="match status" value="1"/>
</dbReference>
<dbReference type="InterPro" id="IPR036465">
    <property type="entry name" value="vWFA_dom_sf"/>
</dbReference>
<dbReference type="PROSITE" id="PS50234">
    <property type="entry name" value="VWFA"/>
    <property type="match status" value="1"/>
</dbReference>
<dbReference type="SMART" id="SM00609">
    <property type="entry name" value="VIT"/>
    <property type="match status" value="1"/>
</dbReference>
<accession>A0A815B9J9</accession>
<dbReference type="PANTHER" id="PTHR45737">
    <property type="entry name" value="VON WILLEBRAND FACTOR A DOMAIN-CONTAINING PROTEIN 5A"/>
    <property type="match status" value="1"/>
</dbReference>
<dbReference type="Proteomes" id="UP000663864">
    <property type="component" value="Unassembled WGS sequence"/>
</dbReference>
<dbReference type="InterPro" id="IPR002035">
    <property type="entry name" value="VWF_A"/>
</dbReference>
<dbReference type="SUPFAM" id="SSF53300">
    <property type="entry name" value="vWA-like"/>
    <property type="match status" value="1"/>
</dbReference>
<proteinExistence type="predicted"/>
<dbReference type="EMBL" id="CAJNOT010001948">
    <property type="protein sequence ID" value="CAF1267448.1"/>
    <property type="molecule type" value="Genomic_DNA"/>
</dbReference>
<feature type="domain" description="VWFA" evidence="1">
    <location>
        <begin position="260"/>
        <end position="435"/>
    </location>
</feature>
<dbReference type="Gene3D" id="3.40.50.410">
    <property type="entry name" value="von Willebrand factor, type A domain"/>
    <property type="match status" value="1"/>
</dbReference>
<sequence>MVPLKQVRVDAKIRSFAADVIITQVFQNDESVPVEAVYCFPIEENAAIYGFVARIDDEREIVAEIKEKKAAQQEYTQALAQGHGAYLLEQDEASNDIFTISVGALEPGSQCHITISYVSELDLLHSSKKPTIRFVAPTIIAPRYSPSHKGIASSGETQVAYAESVPYTIEFMCQEEKLDQHVACISSPSHPIKIDCSNEEIFFVTLTQQGIELDRDIIIDVELSDVRRNTIAAIDNGAVMISFIPSEQDCRQESNNVMNEFFFVIDCSGSMAGDDKIGLARKAMLLFLKSLPVNCRFNIIRFGSKFSALFTGQVTREYNKKNMCQAEAMIKDMGADLGGTELLMPLRWLKENKPSAGCVRQIFLLTDGEVSNVSEVTDLCREMAAYTRIFSFGLGHSPSRALVKGLARATNGYFNFIAPHTNVDIYVAEQLARALQPSIADVYIKWNTNQRILHKIPERAPPVFVGDRLLFYALLDETMPFDHTTTVELFTGMQKQPIGLARIDHVPSVLGSQFVMRLAAKTLLRELSDDQKIIDKELLVNISIKYGILCPYTAFIGVERRLNANNESNIDMKLREVPIMISNTCRESSDEDVP</sequence>
<dbReference type="Pfam" id="PF08487">
    <property type="entry name" value="VIT"/>
    <property type="match status" value="1"/>
</dbReference>
<reference evidence="3" key="1">
    <citation type="submission" date="2021-02" db="EMBL/GenBank/DDBJ databases">
        <authorList>
            <person name="Nowell W R."/>
        </authorList>
    </citation>
    <scope>NUCLEOTIDE SEQUENCE</scope>
</reference>
<feature type="domain" description="VIT" evidence="2">
    <location>
        <begin position="1"/>
        <end position="119"/>
    </location>
</feature>
<dbReference type="SMART" id="SM00327">
    <property type="entry name" value="VWA"/>
    <property type="match status" value="1"/>
</dbReference>
<comment type="caution">
    <text evidence="3">The sequence shown here is derived from an EMBL/GenBank/DDBJ whole genome shotgun (WGS) entry which is preliminary data.</text>
</comment>
<dbReference type="PROSITE" id="PS51468">
    <property type="entry name" value="VIT"/>
    <property type="match status" value="1"/>
</dbReference>
<dbReference type="Pfam" id="PF13768">
    <property type="entry name" value="VWA_3"/>
    <property type="match status" value="1"/>
</dbReference>
<organism evidence="3 4">
    <name type="scientific">Rotaria sordida</name>
    <dbReference type="NCBI Taxonomy" id="392033"/>
    <lineage>
        <taxon>Eukaryota</taxon>
        <taxon>Metazoa</taxon>
        <taxon>Spiralia</taxon>
        <taxon>Gnathifera</taxon>
        <taxon>Rotifera</taxon>
        <taxon>Eurotatoria</taxon>
        <taxon>Bdelloidea</taxon>
        <taxon>Philodinida</taxon>
        <taxon>Philodinidae</taxon>
        <taxon>Rotaria</taxon>
    </lineage>
</organism>